<evidence type="ECO:0000256" key="1">
    <source>
        <dbReference type="SAM" id="MobiDB-lite"/>
    </source>
</evidence>
<organism evidence="2 3">
    <name type="scientific">Eruca vesicaria subsp. sativa</name>
    <name type="common">Garden rocket</name>
    <name type="synonym">Eruca sativa</name>
    <dbReference type="NCBI Taxonomy" id="29727"/>
    <lineage>
        <taxon>Eukaryota</taxon>
        <taxon>Viridiplantae</taxon>
        <taxon>Streptophyta</taxon>
        <taxon>Embryophyta</taxon>
        <taxon>Tracheophyta</taxon>
        <taxon>Spermatophyta</taxon>
        <taxon>Magnoliopsida</taxon>
        <taxon>eudicotyledons</taxon>
        <taxon>Gunneridae</taxon>
        <taxon>Pentapetalae</taxon>
        <taxon>rosids</taxon>
        <taxon>malvids</taxon>
        <taxon>Brassicales</taxon>
        <taxon>Brassicaceae</taxon>
        <taxon>Brassiceae</taxon>
        <taxon>Eruca</taxon>
    </lineage>
</organism>
<evidence type="ECO:0000313" key="3">
    <source>
        <dbReference type="Proteomes" id="UP001642260"/>
    </source>
</evidence>
<sequence>MMERIAAIPTATMSTATRPRLGSESKVVLTRRDGTERMSWAEIRVGGEARGRWMTFTAKLDDGENRAPKTTAWIWE</sequence>
<gene>
    <name evidence="2" type="ORF">ERUC_LOCUS36030</name>
</gene>
<feature type="region of interest" description="Disordered" evidence="1">
    <location>
        <begin position="1"/>
        <end position="23"/>
    </location>
</feature>
<evidence type="ECO:0000313" key="2">
    <source>
        <dbReference type="EMBL" id="CAH8383547.1"/>
    </source>
</evidence>
<dbReference type="AlphaFoldDB" id="A0ABC8LIR5"/>
<proteinExistence type="predicted"/>
<protein>
    <submittedName>
        <fullName evidence="2">Uncharacterized protein</fullName>
    </submittedName>
</protein>
<dbReference type="Proteomes" id="UP001642260">
    <property type="component" value="Unassembled WGS sequence"/>
</dbReference>
<dbReference type="EMBL" id="CAKOAT010592931">
    <property type="protein sequence ID" value="CAH8383547.1"/>
    <property type="molecule type" value="Genomic_DNA"/>
</dbReference>
<accession>A0ABC8LIR5</accession>
<reference evidence="2 3" key="1">
    <citation type="submission" date="2022-03" db="EMBL/GenBank/DDBJ databases">
        <authorList>
            <person name="Macdonald S."/>
            <person name="Ahmed S."/>
            <person name="Newling K."/>
        </authorList>
    </citation>
    <scope>NUCLEOTIDE SEQUENCE [LARGE SCALE GENOMIC DNA]</scope>
</reference>
<keyword evidence="3" id="KW-1185">Reference proteome</keyword>
<name>A0ABC8LIR5_ERUVS</name>
<comment type="caution">
    <text evidence="2">The sequence shown here is derived from an EMBL/GenBank/DDBJ whole genome shotgun (WGS) entry which is preliminary data.</text>
</comment>